<dbReference type="GO" id="GO:0016747">
    <property type="term" value="F:acyltransferase activity, transferring groups other than amino-acyl groups"/>
    <property type="evidence" value="ECO:0007669"/>
    <property type="project" value="InterPro"/>
</dbReference>
<evidence type="ECO:0000259" key="2">
    <source>
        <dbReference type="PROSITE" id="PS51186"/>
    </source>
</evidence>
<keyword evidence="3" id="KW-0808">Transferase</keyword>
<dbReference type="InterPro" id="IPR016181">
    <property type="entry name" value="Acyl_CoA_acyltransferase"/>
</dbReference>
<evidence type="ECO:0000313" key="4">
    <source>
        <dbReference type="Proteomes" id="UP000287533"/>
    </source>
</evidence>
<protein>
    <submittedName>
        <fullName evidence="3">GNAT family acetyltransferase</fullName>
    </submittedName>
</protein>
<dbReference type="InterPro" id="IPR000182">
    <property type="entry name" value="GNAT_dom"/>
</dbReference>
<evidence type="ECO:0000313" key="3">
    <source>
        <dbReference type="EMBL" id="RSX53417.1"/>
    </source>
</evidence>
<gene>
    <name evidence="3" type="ORF">D2E25_0740</name>
</gene>
<name>A0A430FKQ7_9BIFI</name>
<dbReference type="AlphaFoldDB" id="A0A430FKQ7"/>
<sequence>MAAMNATNCNAATPGTTNDNDRHHNTAASQPVIYRPMTWQDLDAIVEEFDRTWGYCSSAAGTPMSMPLSRHFVLHYLAPTTRGDIAERDGQFMGVTLSRAAGQPVLFPQAAQALADVDSELRQDPVGAQALEETLRWHEIERELERDIDINTSAPAEIELFLVAAAARGHGVGGTLWRRQMRYFVDCGVPRYFLHTDSSCDVSFYDHKGLDCEATRLAADHPEDNGTMDDVFIYAGNPRGNQPNQLKQPSENVTSNESMSATSATASTDATGVMGGDQSPADTADAQEDVR</sequence>
<reference evidence="3 4" key="1">
    <citation type="submission" date="2018-09" db="EMBL/GenBank/DDBJ databases">
        <title>Characterization of the phylogenetic diversity of five novel species belonging to the genus Bifidobacterium.</title>
        <authorList>
            <person name="Lugli G.A."/>
            <person name="Duranti S."/>
            <person name="Milani C."/>
        </authorList>
    </citation>
    <scope>NUCLEOTIDE SEQUENCE [LARGE SCALE GENOMIC DNA]</scope>
    <source>
        <strain evidence="3 4">2034B</strain>
    </source>
</reference>
<dbReference type="SUPFAM" id="SSF55729">
    <property type="entry name" value="Acyl-CoA N-acyltransferases (Nat)"/>
    <property type="match status" value="1"/>
</dbReference>
<dbReference type="Gene3D" id="3.40.630.30">
    <property type="match status" value="1"/>
</dbReference>
<organism evidence="3 4">
    <name type="scientific">Bifidobacterium goeldii</name>
    <dbReference type="NCBI Taxonomy" id="2306975"/>
    <lineage>
        <taxon>Bacteria</taxon>
        <taxon>Bacillati</taxon>
        <taxon>Actinomycetota</taxon>
        <taxon>Actinomycetes</taxon>
        <taxon>Bifidobacteriales</taxon>
        <taxon>Bifidobacteriaceae</taxon>
        <taxon>Bifidobacterium</taxon>
    </lineage>
</organism>
<dbReference type="EMBL" id="QXGL01000002">
    <property type="protein sequence ID" value="RSX53417.1"/>
    <property type="molecule type" value="Genomic_DNA"/>
</dbReference>
<accession>A0A430FKQ7</accession>
<feature type="domain" description="N-acetyltransferase" evidence="2">
    <location>
        <begin position="32"/>
        <end position="240"/>
    </location>
</feature>
<keyword evidence="4" id="KW-1185">Reference proteome</keyword>
<feature type="region of interest" description="Disordered" evidence="1">
    <location>
        <begin position="235"/>
        <end position="291"/>
    </location>
</feature>
<proteinExistence type="predicted"/>
<dbReference type="OrthoDB" id="6711752at2"/>
<feature type="compositionally biased region" description="Low complexity" evidence="1">
    <location>
        <begin position="254"/>
        <end position="271"/>
    </location>
</feature>
<dbReference type="CDD" id="cd04301">
    <property type="entry name" value="NAT_SF"/>
    <property type="match status" value="1"/>
</dbReference>
<dbReference type="PROSITE" id="PS51186">
    <property type="entry name" value="GNAT"/>
    <property type="match status" value="1"/>
</dbReference>
<dbReference type="Proteomes" id="UP000287533">
    <property type="component" value="Unassembled WGS sequence"/>
</dbReference>
<feature type="compositionally biased region" description="Low complexity" evidence="1">
    <location>
        <begin position="1"/>
        <end position="13"/>
    </location>
</feature>
<comment type="caution">
    <text evidence="3">The sequence shown here is derived from an EMBL/GenBank/DDBJ whole genome shotgun (WGS) entry which is preliminary data.</text>
</comment>
<evidence type="ECO:0000256" key="1">
    <source>
        <dbReference type="SAM" id="MobiDB-lite"/>
    </source>
</evidence>
<feature type="compositionally biased region" description="Polar residues" evidence="1">
    <location>
        <begin position="239"/>
        <end position="253"/>
    </location>
</feature>
<feature type="region of interest" description="Disordered" evidence="1">
    <location>
        <begin position="1"/>
        <end position="25"/>
    </location>
</feature>
<dbReference type="RefSeq" id="WP_125979951.1">
    <property type="nucleotide sequence ID" value="NZ_QXGL01000002.1"/>
</dbReference>